<evidence type="ECO:0000313" key="3">
    <source>
        <dbReference type="Proteomes" id="UP001198701"/>
    </source>
</evidence>
<keyword evidence="1" id="KW-1133">Transmembrane helix</keyword>
<dbReference type="EMBL" id="JAJHPV010000020">
    <property type="protein sequence ID" value="MCC6072928.1"/>
    <property type="molecule type" value="Genomic_DNA"/>
</dbReference>
<accession>A0ABS8IZ25</accession>
<feature type="transmembrane region" description="Helical" evidence="1">
    <location>
        <begin position="49"/>
        <end position="75"/>
    </location>
</feature>
<comment type="caution">
    <text evidence="2">The sequence shown here is derived from an EMBL/GenBank/DDBJ whole genome shotgun (WGS) entry which is preliminary data.</text>
</comment>
<evidence type="ECO:0008006" key="4">
    <source>
        <dbReference type="Google" id="ProtNLM"/>
    </source>
</evidence>
<gene>
    <name evidence="2" type="ORF">LMJ30_18495</name>
</gene>
<evidence type="ECO:0000256" key="1">
    <source>
        <dbReference type="SAM" id="Phobius"/>
    </source>
</evidence>
<feature type="transmembrane region" description="Helical" evidence="1">
    <location>
        <begin position="6"/>
        <end position="28"/>
    </location>
</feature>
<feature type="transmembrane region" description="Helical" evidence="1">
    <location>
        <begin position="146"/>
        <end position="168"/>
    </location>
</feature>
<keyword evidence="1" id="KW-0812">Transmembrane</keyword>
<feature type="transmembrane region" description="Helical" evidence="1">
    <location>
        <begin position="81"/>
        <end position="98"/>
    </location>
</feature>
<keyword evidence="1" id="KW-0472">Membrane</keyword>
<evidence type="ECO:0000313" key="2">
    <source>
        <dbReference type="EMBL" id="MCC6072928.1"/>
    </source>
</evidence>
<reference evidence="2 3" key="1">
    <citation type="submission" date="2021-11" db="EMBL/GenBank/DDBJ databases">
        <authorList>
            <person name="Huq M.A."/>
        </authorList>
    </citation>
    <scope>NUCLEOTIDE SEQUENCE [LARGE SCALE GENOMIC DNA]</scope>
    <source>
        <strain evidence="2 3">MAHUQ-52</strain>
    </source>
</reference>
<feature type="transmembrane region" description="Helical" evidence="1">
    <location>
        <begin position="119"/>
        <end position="140"/>
    </location>
</feature>
<proteinExistence type="predicted"/>
<sequence length="183" mass="19720">MSQARLNVYMACATVLLFCFALVLNELLFTQLEFARGINWIYLPAGMRLLCILLFAEAGAVGLLLVSWGVCFLYFFPDDVLRSFVGGVIAAAAPYLVYRGAGWLAGARTSLADLTPTRLLAYAVVFSIASPLLHHVWFALRGQDNLLSGFLVMAAGDLAGTLVVLYSAKALLTLASPRSAAPR</sequence>
<protein>
    <recommendedName>
        <fullName evidence="4">MASE1 domain-containing protein</fullName>
    </recommendedName>
</protein>
<dbReference type="Proteomes" id="UP001198701">
    <property type="component" value="Unassembled WGS sequence"/>
</dbReference>
<keyword evidence="3" id="KW-1185">Reference proteome</keyword>
<dbReference type="RefSeq" id="WP_229433901.1">
    <property type="nucleotide sequence ID" value="NZ_JAJHPV010000020.1"/>
</dbReference>
<name>A0ABS8IZ25_9BURK</name>
<organism evidence="2 3">
    <name type="scientific">Massilia agrisoli</name>
    <dbReference type="NCBI Taxonomy" id="2892444"/>
    <lineage>
        <taxon>Bacteria</taxon>
        <taxon>Pseudomonadati</taxon>
        <taxon>Pseudomonadota</taxon>
        <taxon>Betaproteobacteria</taxon>
        <taxon>Burkholderiales</taxon>
        <taxon>Oxalobacteraceae</taxon>
        <taxon>Telluria group</taxon>
        <taxon>Massilia</taxon>
    </lineage>
</organism>